<evidence type="ECO:0000313" key="4">
    <source>
        <dbReference type="EMBL" id="RYR02393.1"/>
    </source>
</evidence>
<feature type="compositionally biased region" description="Polar residues" evidence="2">
    <location>
        <begin position="443"/>
        <end position="452"/>
    </location>
</feature>
<feature type="compositionally biased region" description="Polar residues" evidence="2">
    <location>
        <begin position="412"/>
        <end position="427"/>
    </location>
</feature>
<feature type="region of interest" description="Disordered" evidence="2">
    <location>
        <begin position="281"/>
        <end position="367"/>
    </location>
</feature>
<evidence type="ECO:0000256" key="1">
    <source>
        <dbReference type="PROSITE-ProRule" id="PRU00047"/>
    </source>
</evidence>
<dbReference type="InterPro" id="IPR025558">
    <property type="entry name" value="DUF4283"/>
</dbReference>
<evidence type="ECO:0000256" key="2">
    <source>
        <dbReference type="SAM" id="MobiDB-lite"/>
    </source>
</evidence>
<dbReference type="GO" id="GO:0003676">
    <property type="term" value="F:nucleic acid binding"/>
    <property type="evidence" value="ECO:0007669"/>
    <property type="project" value="InterPro"/>
</dbReference>
<protein>
    <recommendedName>
        <fullName evidence="3">CCHC-type domain-containing protein</fullName>
    </recommendedName>
</protein>
<feature type="domain" description="CCHC-type" evidence="3">
    <location>
        <begin position="262"/>
        <end position="277"/>
    </location>
</feature>
<feature type="compositionally biased region" description="Basic and acidic residues" evidence="2">
    <location>
        <begin position="321"/>
        <end position="330"/>
    </location>
</feature>
<evidence type="ECO:0000259" key="3">
    <source>
        <dbReference type="PROSITE" id="PS50158"/>
    </source>
</evidence>
<keyword evidence="1" id="KW-0479">Metal-binding</keyword>
<reference evidence="4 5" key="1">
    <citation type="submission" date="2019-01" db="EMBL/GenBank/DDBJ databases">
        <title>Sequencing of cultivated peanut Arachis hypogaea provides insights into genome evolution and oil improvement.</title>
        <authorList>
            <person name="Chen X."/>
        </authorList>
    </citation>
    <scope>NUCLEOTIDE SEQUENCE [LARGE SCALE GENOMIC DNA]</scope>
    <source>
        <strain evidence="5">cv. Fuhuasheng</strain>
        <tissue evidence="4">Leaves</tissue>
    </source>
</reference>
<dbReference type="EMBL" id="SDMP01000016">
    <property type="protein sequence ID" value="RYR02393.1"/>
    <property type="molecule type" value="Genomic_DNA"/>
</dbReference>
<name>A0A444YKB5_ARAHY</name>
<evidence type="ECO:0000313" key="5">
    <source>
        <dbReference type="Proteomes" id="UP000289738"/>
    </source>
</evidence>
<dbReference type="STRING" id="3818.A0A444YKB5"/>
<dbReference type="PANTHER" id="PTHR31286:SF99">
    <property type="entry name" value="DUF4283 DOMAIN-CONTAINING PROTEIN"/>
    <property type="match status" value="1"/>
</dbReference>
<feature type="region of interest" description="Disordered" evidence="2">
    <location>
        <begin position="397"/>
        <end position="499"/>
    </location>
</feature>
<keyword evidence="1" id="KW-0862">Zinc</keyword>
<feature type="compositionally biased region" description="Basic and acidic residues" evidence="2">
    <location>
        <begin position="350"/>
        <end position="362"/>
    </location>
</feature>
<organism evidence="4 5">
    <name type="scientific">Arachis hypogaea</name>
    <name type="common">Peanut</name>
    <dbReference type="NCBI Taxonomy" id="3818"/>
    <lineage>
        <taxon>Eukaryota</taxon>
        <taxon>Viridiplantae</taxon>
        <taxon>Streptophyta</taxon>
        <taxon>Embryophyta</taxon>
        <taxon>Tracheophyta</taxon>
        <taxon>Spermatophyta</taxon>
        <taxon>Magnoliopsida</taxon>
        <taxon>eudicotyledons</taxon>
        <taxon>Gunneridae</taxon>
        <taxon>Pentapetalae</taxon>
        <taxon>rosids</taxon>
        <taxon>fabids</taxon>
        <taxon>Fabales</taxon>
        <taxon>Fabaceae</taxon>
        <taxon>Papilionoideae</taxon>
        <taxon>50 kb inversion clade</taxon>
        <taxon>dalbergioids sensu lato</taxon>
        <taxon>Dalbergieae</taxon>
        <taxon>Pterocarpus clade</taxon>
        <taxon>Arachis</taxon>
    </lineage>
</organism>
<dbReference type="PROSITE" id="PS50158">
    <property type="entry name" value="ZF_CCHC"/>
    <property type="match status" value="1"/>
</dbReference>
<feature type="region of interest" description="Disordered" evidence="2">
    <location>
        <begin position="22"/>
        <end position="62"/>
    </location>
</feature>
<feature type="region of interest" description="Disordered" evidence="2">
    <location>
        <begin position="548"/>
        <end position="581"/>
    </location>
</feature>
<dbReference type="InterPro" id="IPR040256">
    <property type="entry name" value="At4g02000-like"/>
</dbReference>
<dbReference type="AlphaFoldDB" id="A0A444YKB5"/>
<dbReference type="Pfam" id="PF14111">
    <property type="entry name" value="DUF4283"/>
    <property type="match status" value="1"/>
</dbReference>
<feature type="compositionally biased region" description="Basic and acidic residues" evidence="2">
    <location>
        <begin position="567"/>
        <end position="581"/>
    </location>
</feature>
<dbReference type="PANTHER" id="PTHR31286">
    <property type="entry name" value="GLYCINE-RICH CELL WALL STRUCTURAL PROTEIN 1.8-LIKE"/>
    <property type="match status" value="1"/>
</dbReference>
<feature type="compositionally biased region" description="Basic and acidic residues" evidence="2">
    <location>
        <begin position="397"/>
        <end position="411"/>
    </location>
</feature>
<keyword evidence="5" id="KW-1185">Reference proteome</keyword>
<proteinExistence type="predicted"/>
<feature type="compositionally biased region" description="Polar residues" evidence="2">
    <location>
        <begin position="43"/>
        <end position="52"/>
    </location>
</feature>
<sequence length="600" mass="68787">MDERLPEEEDLMSRSIKKVKMNGENIVTESMEITEGETRETKQTSVTANDNQKTNEEEYAPEDLDVDLSTDDQVPFNPKPTIEVSLEEYEDWCRPWKLSLILKPLGKNFNLQALDRWVQRRWMKKGSIRVMDLAGNFFLVRFTDQDDYAHALFEGPWMIADHYLLVQRWRPLFLPQETDVQKVAVWIRIPNLPIELYNKFFLWKVGKTLGTMLKVDELTSIHSRDKFARICVEIDLKKKIVPSFTALGKDFNIVYEGLHQICFNCGKYGHRIEQCSESITGTTTNTAMDPTGGRIPSGDEGSNGEMQHNRQASQNQEANQEEIKKIKEDQEGNPFGPWMIVKKNQRKNKPKSDPSKKDKKESIPTSRFHILAEKIHKGNQENEESDLDTTPIETSEAYKDTQEARTSEKSVTKQTSKNGSNSHNQRSQQKHKNPIPIMKGKNTAISKKTPTVSKHVKQSSHNQRNIKGLQTNQDSHNVFSDNQANNQKAQDNQKDKEERNQEYWKQFSYLTKQVARTNCMQPALMGGHLDHTTRNLISTIMGGGNKEYFNNTEAKSPLDPGESSNKAGKDDPMERQQRGEECLRSIEEVAQATNVKPIEA</sequence>
<feature type="compositionally biased region" description="Low complexity" evidence="2">
    <location>
        <begin position="481"/>
        <end position="490"/>
    </location>
</feature>
<accession>A0A444YKB5</accession>
<keyword evidence="1" id="KW-0863">Zinc-finger</keyword>
<dbReference type="GO" id="GO:0008270">
    <property type="term" value="F:zinc ion binding"/>
    <property type="evidence" value="ECO:0007669"/>
    <property type="project" value="UniProtKB-KW"/>
</dbReference>
<dbReference type="SMART" id="SM00343">
    <property type="entry name" value="ZnF_C2HC"/>
    <property type="match status" value="1"/>
</dbReference>
<dbReference type="InterPro" id="IPR001878">
    <property type="entry name" value="Znf_CCHC"/>
</dbReference>
<comment type="caution">
    <text evidence="4">The sequence shown here is derived from an EMBL/GenBank/DDBJ whole genome shotgun (WGS) entry which is preliminary data.</text>
</comment>
<gene>
    <name evidence="4" type="ORF">Ahy_B06g081187</name>
</gene>
<dbReference type="Proteomes" id="UP000289738">
    <property type="component" value="Chromosome B06"/>
</dbReference>
<feature type="compositionally biased region" description="Polar residues" evidence="2">
    <location>
        <begin position="459"/>
        <end position="480"/>
    </location>
</feature>